<evidence type="ECO:0000256" key="5">
    <source>
        <dbReference type="RuleBase" id="RU003690"/>
    </source>
</evidence>
<evidence type="ECO:0000313" key="7">
    <source>
        <dbReference type="EMBL" id="KAF6141554.1"/>
    </source>
</evidence>
<organism evidence="8 9">
    <name type="scientific">Kingdonia uniflora</name>
    <dbReference type="NCBI Taxonomy" id="39325"/>
    <lineage>
        <taxon>Eukaryota</taxon>
        <taxon>Viridiplantae</taxon>
        <taxon>Streptophyta</taxon>
        <taxon>Embryophyta</taxon>
        <taxon>Tracheophyta</taxon>
        <taxon>Spermatophyta</taxon>
        <taxon>Magnoliopsida</taxon>
        <taxon>Ranunculales</taxon>
        <taxon>Circaeasteraceae</taxon>
        <taxon>Kingdonia</taxon>
    </lineage>
</organism>
<accession>A0A7J7MEV8</accession>
<evidence type="ECO:0008006" key="10">
    <source>
        <dbReference type="Google" id="ProtNLM"/>
    </source>
</evidence>
<dbReference type="InterPro" id="IPR033132">
    <property type="entry name" value="GH_1_N_CS"/>
</dbReference>
<name>A0A7J7MEV8_9MAGN</name>
<dbReference type="FunFam" id="3.20.20.80:FF:000069">
    <property type="entry name" value="Beta-glucosidase 1"/>
    <property type="match status" value="1"/>
</dbReference>
<evidence type="ECO:0000256" key="1">
    <source>
        <dbReference type="ARBA" id="ARBA00010838"/>
    </source>
</evidence>
<proteinExistence type="inferred from homology"/>
<evidence type="ECO:0000313" key="9">
    <source>
        <dbReference type="Proteomes" id="UP000541444"/>
    </source>
</evidence>
<dbReference type="AlphaFoldDB" id="A0A7J7MEV8"/>
<feature type="chain" id="PRO_5036205951" description="Beta-glucosidase" evidence="6">
    <location>
        <begin position="21"/>
        <end position="556"/>
    </location>
</feature>
<evidence type="ECO:0000256" key="3">
    <source>
        <dbReference type="ARBA" id="ARBA00022801"/>
    </source>
</evidence>
<dbReference type="GO" id="GO:0005975">
    <property type="term" value="P:carbohydrate metabolic process"/>
    <property type="evidence" value="ECO:0007669"/>
    <property type="project" value="InterPro"/>
</dbReference>
<keyword evidence="2 6" id="KW-0732">Signal</keyword>
<dbReference type="PRINTS" id="PR00131">
    <property type="entry name" value="GLHYDRLASE1"/>
</dbReference>
<dbReference type="OrthoDB" id="65569at2759"/>
<dbReference type="InterPro" id="IPR001360">
    <property type="entry name" value="Glyco_hydro_1"/>
</dbReference>
<dbReference type="EMBL" id="JACGCM010001564">
    <property type="protein sequence ID" value="KAF6153435.1"/>
    <property type="molecule type" value="Genomic_DNA"/>
</dbReference>
<feature type="signal peptide" evidence="6">
    <location>
        <begin position="1"/>
        <end position="20"/>
    </location>
</feature>
<protein>
    <recommendedName>
        <fullName evidence="10">Beta-glucosidase</fullName>
    </recommendedName>
</protein>
<evidence type="ECO:0000256" key="4">
    <source>
        <dbReference type="ARBA" id="ARBA00023180"/>
    </source>
</evidence>
<keyword evidence="4" id="KW-0325">Glycoprotein</keyword>
<dbReference type="InterPro" id="IPR017853">
    <property type="entry name" value="GH"/>
</dbReference>
<dbReference type="Proteomes" id="UP000541444">
    <property type="component" value="Unassembled WGS sequence"/>
</dbReference>
<evidence type="ECO:0000256" key="2">
    <source>
        <dbReference type="ARBA" id="ARBA00022729"/>
    </source>
</evidence>
<dbReference type="PANTHER" id="PTHR10353:SF29">
    <property type="entry name" value="BETA-GLUCOSIDASE 11"/>
    <property type="match status" value="1"/>
</dbReference>
<sequence length="556" mass="62637">MGWSLMFPLVLLSLVRVGFGFSETNTKTFSRVDFPSDFVFGAGTSAYQVEGAAAEDGRTPSIWDTYTHAGNMPDKSNGDKACDGYHKYKEISRPFVFNLYEDVKLMSDIGLEAYRFSISWSRLLPNGRGAVNPKGLEYYNNLIDELVSHGIQPHVTLYHIDLPQILEDEYGAWLSPKIVEDFTAYADVCFREFGDRVAHWTTLNEPNIVAIASYDTHIFPPEQCAKANCVPGNTSVDPYTAMHYSLLAHASAAALYKEKYQVQQKGVIGINVFSFWCIPLTNSTADLKASQRAIDYFTGWVVDPVVFGDYPKIMKKNAGSRIPSFTKEESKLVKGSADFIGLNHYFTIYIKDNPNNPATGVPDYNADMAIEFSATKDPAPPGQFDPTAAKTLDSSGLQSLFQYFKDYYGNPPVFIHENGKYTFITHVSPYKSSRTLEFFSFSRPGSGGPKDETLNDTARIDYLTAYIGSTLDGIRNGANVKGYFVWSFMDVFEFLSGYQMKYGIVHVDFNSKELKRHFKSSALWYSNFINKKEGILKMNKRNESSGRMRKIWHFSN</sequence>
<keyword evidence="9" id="KW-1185">Reference proteome</keyword>
<reference evidence="8 9" key="1">
    <citation type="journal article" date="2020" name="IScience">
        <title>Genome Sequencing of the Endangered Kingdonia uniflora (Circaeasteraceae, Ranunculales) Reveals Potential Mechanisms of Evolutionary Specialization.</title>
        <authorList>
            <person name="Sun Y."/>
            <person name="Deng T."/>
            <person name="Zhang A."/>
            <person name="Moore M.J."/>
            <person name="Landis J.B."/>
            <person name="Lin N."/>
            <person name="Zhang H."/>
            <person name="Zhang X."/>
            <person name="Huang J."/>
            <person name="Zhang X."/>
            <person name="Sun H."/>
            <person name="Wang H."/>
        </authorList>
    </citation>
    <scope>NUCLEOTIDE SEQUENCE [LARGE SCALE GENOMIC DNA]</scope>
    <source>
        <strain evidence="8">TB1705</strain>
        <tissue evidence="8">Leaf</tissue>
    </source>
</reference>
<evidence type="ECO:0000313" key="8">
    <source>
        <dbReference type="EMBL" id="KAF6153435.1"/>
    </source>
</evidence>
<dbReference type="PROSITE" id="PS00653">
    <property type="entry name" value="GLYCOSYL_HYDROL_F1_2"/>
    <property type="match status" value="1"/>
</dbReference>
<dbReference type="Gene3D" id="3.20.20.80">
    <property type="entry name" value="Glycosidases"/>
    <property type="match status" value="1"/>
</dbReference>
<dbReference type="PANTHER" id="PTHR10353">
    <property type="entry name" value="GLYCOSYL HYDROLASE"/>
    <property type="match status" value="1"/>
</dbReference>
<dbReference type="EMBL" id="JACGCM010002307">
    <property type="protein sequence ID" value="KAF6141554.1"/>
    <property type="molecule type" value="Genomic_DNA"/>
</dbReference>
<dbReference type="GO" id="GO:0008422">
    <property type="term" value="F:beta-glucosidase activity"/>
    <property type="evidence" value="ECO:0007669"/>
    <property type="project" value="TreeGrafter"/>
</dbReference>
<keyword evidence="3" id="KW-0378">Hydrolase</keyword>
<evidence type="ECO:0000256" key="6">
    <source>
        <dbReference type="SAM" id="SignalP"/>
    </source>
</evidence>
<comment type="caution">
    <text evidence="8">The sequence shown here is derived from an EMBL/GenBank/DDBJ whole genome shotgun (WGS) entry which is preliminary data.</text>
</comment>
<gene>
    <name evidence="8" type="ORF">GIB67_003625</name>
    <name evidence="7" type="ORF">GIB67_041031</name>
</gene>
<dbReference type="Pfam" id="PF00232">
    <property type="entry name" value="Glyco_hydro_1"/>
    <property type="match status" value="2"/>
</dbReference>
<comment type="similarity">
    <text evidence="1 5">Belongs to the glycosyl hydrolase 1 family.</text>
</comment>
<dbReference type="SUPFAM" id="SSF51445">
    <property type="entry name" value="(Trans)glycosidases"/>
    <property type="match status" value="1"/>
</dbReference>